<dbReference type="Gene3D" id="1.20.1280.50">
    <property type="match status" value="1"/>
</dbReference>
<dbReference type="PANTHER" id="PTHR20872:SF1">
    <property type="entry name" value="F-BOX DOMAIN-CONTAINING PROTEIN"/>
    <property type="match status" value="1"/>
</dbReference>
<feature type="compositionally biased region" description="Acidic residues" evidence="1">
    <location>
        <begin position="27"/>
        <end position="41"/>
    </location>
</feature>
<name>A0ABD1DT66_CULPP</name>
<dbReference type="SUPFAM" id="SSF81383">
    <property type="entry name" value="F-box domain"/>
    <property type="match status" value="1"/>
</dbReference>
<dbReference type="Gene3D" id="3.80.10.10">
    <property type="entry name" value="Ribonuclease Inhibitor"/>
    <property type="match status" value="1"/>
</dbReference>
<dbReference type="Pfam" id="PF00646">
    <property type="entry name" value="F-box"/>
    <property type="match status" value="1"/>
</dbReference>
<dbReference type="InterPro" id="IPR036047">
    <property type="entry name" value="F-box-like_dom_sf"/>
</dbReference>
<comment type="caution">
    <text evidence="3">The sequence shown here is derived from an EMBL/GenBank/DDBJ whole genome shotgun (WGS) entry which is preliminary data.</text>
</comment>
<dbReference type="PANTHER" id="PTHR20872">
    <property type="match status" value="1"/>
</dbReference>
<evidence type="ECO:0000313" key="4">
    <source>
        <dbReference type="Proteomes" id="UP001562425"/>
    </source>
</evidence>
<sequence>MTERRKSSAGWKMNVDDKACYIDVEAEEQNDSEEAEADDLNPENRFRRTTSTDDELANGSGQSPWCDLPDHIMERIFAHLSIRERYYASLTCFSWYQSFALPNVWSNFLVEDETLARLKFNYYSGWQPVLDHSRTQNCLLSVGKLFRGLDFRPLVSFNNMYQFMTLMSWAIEQNHKQKVPREWAGCGLRIKSLNYIFPCNMASSEDPESIKLFGTGGQLLAALKRLMTNLTNLQTLKLVDLMLERYEANHLLDEVLESGCLVLKRLYLINVTMVHCPIMHIGLFLNLQVLVVSPQNIDDDVLTLLADSRVRHLYLFQNRYTPAAIAISPCSVRGWRLLRRDNPNLRVHLRAESTSGAAEILLQPEPAPVHSMIYQSPRTMITSDKLLAAVDVYKYTLAVYGHEMLPDFTSPVEFQDRVDSLLVLMARSCPELAVLMIRERISTATLLIIARTAQNLHHLYVRRSQLVEECDWPKNPDWTDEYYQWLRVSSASVEATEREISQILEVENWRALSDEHYKMTSLTKHVDH</sequence>
<dbReference type="Proteomes" id="UP001562425">
    <property type="component" value="Unassembled WGS sequence"/>
</dbReference>
<dbReference type="EMBL" id="JBEHCU010002285">
    <property type="protein sequence ID" value="KAL1402957.1"/>
    <property type="molecule type" value="Genomic_DNA"/>
</dbReference>
<accession>A0ABD1DT66</accession>
<keyword evidence="4" id="KW-1185">Reference proteome</keyword>
<dbReference type="SUPFAM" id="SSF52047">
    <property type="entry name" value="RNI-like"/>
    <property type="match status" value="1"/>
</dbReference>
<evidence type="ECO:0000259" key="2">
    <source>
        <dbReference type="Pfam" id="PF00646"/>
    </source>
</evidence>
<reference evidence="3 4" key="1">
    <citation type="submission" date="2024-05" db="EMBL/GenBank/DDBJ databases">
        <title>Culex pipiens pipiens assembly and annotation.</title>
        <authorList>
            <person name="Alout H."/>
            <person name="Durand T."/>
        </authorList>
    </citation>
    <scope>NUCLEOTIDE SEQUENCE [LARGE SCALE GENOMIC DNA]</scope>
    <source>
        <strain evidence="3">HA-2024</strain>
        <tissue evidence="3">Whole body</tissue>
    </source>
</reference>
<gene>
    <name evidence="3" type="ORF">pipiens_005856</name>
</gene>
<evidence type="ECO:0000313" key="3">
    <source>
        <dbReference type="EMBL" id="KAL1402957.1"/>
    </source>
</evidence>
<evidence type="ECO:0000256" key="1">
    <source>
        <dbReference type="SAM" id="MobiDB-lite"/>
    </source>
</evidence>
<protein>
    <recommendedName>
        <fullName evidence="2">F-box domain-containing protein</fullName>
    </recommendedName>
</protein>
<feature type="region of interest" description="Disordered" evidence="1">
    <location>
        <begin position="27"/>
        <end position="62"/>
    </location>
</feature>
<dbReference type="InterPro" id="IPR001810">
    <property type="entry name" value="F-box_dom"/>
</dbReference>
<feature type="domain" description="F-box" evidence="2">
    <location>
        <begin position="65"/>
        <end position="106"/>
    </location>
</feature>
<dbReference type="InterPro" id="IPR032675">
    <property type="entry name" value="LRR_dom_sf"/>
</dbReference>
<dbReference type="AlphaFoldDB" id="A0ABD1DT66"/>
<organism evidence="3 4">
    <name type="scientific">Culex pipiens pipiens</name>
    <name type="common">Northern house mosquito</name>
    <dbReference type="NCBI Taxonomy" id="38569"/>
    <lineage>
        <taxon>Eukaryota</taxon>
        <taxon>Metazoa</taxon>
        <taxon>Ecdysozoa</taxon>
        <taxon>Arthropoda</taxon>
        <taxon>Hexapoda</taxon>
        <taxon>Insecta</taxon>
        <taxon>Pterygota</taxon>
        <taxon>Neoptera</taxon>
        <taxon>Endopterygota</taxon>
        <taxon>Diptera</taxon>
        <taxon>Nematocera</taxon>
        <taxon>Culicoidea</taxon>
        <taxon>Culicidae</taxon>
        <taxon>Culicinae</taxon>
        <taxon>Culicini</taxon>
        <taxon>Culex</taxon>
        <taxon>Culex</taxon>
    </lineage>
</organism>
<proteinExistence type="predicted"/>